<dbReference type="GO" id="GO:0016787">
    <property type="term" value="F:hydrolase activity"/>
    <property type="evidence" value="ECO:0007669"/>
    <property type="project" value="UniProtKB-KW"/>
</dbReference>
<name>A0A6M1R7R1_9GAMM</name>
<dbReference type="InterPro" id="IPR022742">
    <property type="entry name" value="Hydrolase_4"/>
</dbReference>
<dbReference type="PROSITE" id="PS51257">
    <property type="entry name" value="PROKAR_LIPOPROTEIN"/>
    <property type="match status" value="1"/>
</dbReference>
<organism evidence="3 4">
    <name type="scientific">Grimontia sedimenti</name>
    <dbReference type="NCBI Taxonomy" id="2711294"/>
    <lineage>
        <taxon>Bacteria</taxon>
        <taxon>Pseudomonadati</taxon>
        <taxon>Pseudomonadota</taxon>
        <taxon>Gammaproteobacteria</taxon>
        <taxon>Vibrionales</taxon>
        <taxon>Vibrionaceae</taxon>
        <taxon>Grimontia</taxon>
    </lineage>
</organism>
<keyword evidence="3" id="KW-0378">Hydrolase</keyword>
<accession>A0A6M1R7R1</accession>
<evidence type="ECO:0000313" key="3">
    <source>
        <dbReference type="EMBL" id="NGN96170.1"/>
    </source>
</evidence>
<dbReference type="RefSeq" id="WP_165011324.1">
    <property type="nucleotide sequence ID" value="NZ_JAALDL010000001.1"/>
</dbReference>
<evidence type="ECO:0000313" key="4">
    <source>
        <dbReference type="Proteomes" id="UP000473008"/>
    </source>
</evidence>
<feature type="domain" description="Serine aminopeptidase S33" evidence="2">
    <location>
        <begin position="91"/>
        <end position="214"/>
    </location>
</feature>
<keyword evidence="4" id="KW-1185">Reference proteome</keyword>
<feature type="signal peptide" evidence="1">
    <location>
        <begin position="1"/>
        <end position="28"/>
    </location>
</feature>
<reference evidence="3 4" key="1">
    <citation type="submission" date="2020-02" db="EMBL/GenBank/DDBJ databases">
        <title>The draft genome of Grimontia sedimenta sp. nov., isolated from benthic sediments near coral reefs south of Kuwait.</title>
        <authorList>
            <person name="Mahmoud H.M."/>
            <person name="Jose L."/>
            <person name="Eapen S."/>
        </authorList>
    </citation>
    <scope>NUCLEOTIDE SEQUENCE [LARGE SCALE GENOMIC DNA]</scope>
    <source>
        <strain evidence="3 4">S25</strain>
    </source>
</reference>
<dbReference type="Proteomes" id="UP000473008">
    <property type="component" value="Unassembled WGS sequence"/>
</dbReference>
<keyword evidence="1" id="KW-0732">Signal</keyword>
<proteinExistence type="predicted"/>
<dbReference type="Gene3D" id="3.40.50.1820">
    <property type="entry name" value="alpha/beta hydrolase"/>
    <property type="match status" value="1"/>
</dbReference>
<sequence>MKSRYSTYLKVAAVVLGGVFLTTGCLQAPDEPLYHTSEKLPEYEQTSFDEYVKDTKLWLEQNRVFLTGDKQTEIDANTPFELAPKERVTPTKGVLFVHGLGDSPFYFRDIAKVLSEQGFLVRTVLLPGHGSRPGDLILPTIDDWKRVVQHHAELLANNVDEVWLGGFSTGANLVTAYAAQHDDIDGLLLFSPAMAPKDSLHVIAPVANYFLDWLDVDPHEDNYTRYATLATNGAALFSESVSEVNDQLSETPYRKPVLMVISESDSVLDSAETIDLFKSSFLHPQSRFVWYGDGKITGDTRIISLASSIPEQRISTFSHMSVLFSPTNGYYGKNGSQLVCDNGQSEEAEKACPNSDELWYSSYDYLEEGKIHARLTWNPYFSELAETIGTVTK</sequence>
<dbReference type="Pfam" id="PF12146">
    <property type="entry name" value="Hydrolase_4"/>
    <property type="match status" value="1"/>
</dbReference>
<evidence type="ECO:0000259" key="2">
    <source>
        <dbReference type="Pfam" id="PF12146"/>
    </source>
</evidence>
<evidence type="ECO:0000256" key="1">
    <source>
        <dbReference type="SAM" id="SignalP"/>
    </source>
</evidence>
<dbReference type="InterPro" id="IPR029058">
    <property type="entry name" value="AB_hydrolase_fold"/>
</dbReference>
<dbReference type="SUPFAM" id="SSF53474">
    <property type="entry name" value="alpha/beta-Hydrolases"/>
    <property type="match status" value="1"/>
</dbReference>
<gene>
    <name evidence="3" type="ORF">G5S52_00430</name>
</gene>
<protein>
    <submittedName>
        <fullName evidence="3">Alpha/beta fold hydrolase</fullName>
    </submittedName>
</protein>
<comment type="caution">
    <text evidence="3">The sequence shown here is derived from an EMBL/GenBank/DDBJ whole genome shotgun (WGS) entry which is preliminary data.</text>
</comment>
<dbReference type="AlphaFoldDB" id="A0A6M1R7R1"/>
<dbReference type="EMBL" id="JAALDL010000001">
    <property type="protein sequence ID" value="NGN96170.1"/>
    <property type="molecule type" value="Genomic_DNA"/>
</dbReference>
<feature type="chain" id="PRO_5026794027" evidence="1">
    <location>
        <begin position="29"/>
        <end position="393"/>
    </location>
</feature>